<dbReference type="AlphaFoldDB" id="A0A8J8P445"/>
<organism evidence="1 2">
    <name type="scientific">Halteria grandinella</name>
    <dbReference type="NCBI Taxonomy" id="5974"/>
    <lineage>
        <taxon>Eukaryota</taxon>
        <taxon>Sar</taxon>
        <taxon>Alveolata</taxon>
        <taxon>Ciliophora</taxon>
        <taxon>Intramacronucleata</taxon>
        <taxon>Spirotrichea</taxon>
        <taxon>Stichotrichia</taxon>
        <taxon>Sporadotrichida</taxon>
        <taxon>Halteriidae</taxon>
        <taxon>Halteria</taxon>
    </lineage>
</organism>
<evidence type="ECO:0000313" key="2">
    <source>
        <dbReference type="Proteomes" id="UP000785679"/>
    </source>
</evidence>
<proteinExistence type="predicted"/>
<gene>
    <name evidence="1" type="ORF">FGO68_gene8188</name>
</gene>
<name>A0A8J8P445_HALGN</name>
<evidence type="ECO:0000313" key="1">
    <source>
        <dbReference type="EMBL" id="TNV87727.1"/>
    </source>
</evidence>
<accession>A0A8J8P445</accession>
<comment type="caution">
    <text evidence="1">The sequence shown here is derived from an EMBL/GenBank/DDBJ whole genome shotgun (WGS) entry which is preliminary data.</text>
</comment>
<reference evidence="1" key="1">
    <citation type="submission" date="2019-06" db="EMBL/GenBank/DDBJ databases">
        <authorList>
            <person name="Zheng W."/>
        </authorList>
    </citation>
    <scope>NUCLEOTIDE SEQUENCE</scope>
    <source>
        <strain evidence="1">QDHG01</strain>
    </source>
</reference>
<keyword evidence="2" id="KW-1185">Reference proteome</keyword>
<protein>
    <submittedName>
        <fullName evidence="1">Uncharacterized protein</fullName>
    </submittedName>
</protein>
<dbReference type="EMBL" id="RRYP01000259">
    <property type="protein sequence ID" value="TNV87727.1"/>
    <property type="molecule type" value="Genomic_DNA"/>
</dbReference>
<sequence>MLKSALLLCAQFYNMGKSSQKLWRILPVDNHHLFGEVKSQFGNLESKEKGNYCHLAHNSYNNELMYDLQ</sequence>
<dbReference type="Proteomes" id="UP000785679">
    <property type="component" value="Unassembled WGS sequence"/>
</dbReference>